<reference evidence="2" key="1">
    <citation type="journal article" date="2015" name="Nature">
        <title>Complex archaea that bridge the gap between prokaryotes and eukaryotes.</title>
        <authorList>
            <person name="Spang A."/>
            <person name="Saw J.H."/>
            <person name="Jorgensen S.L."/>
            <person name="Zaremba-Niedzwiedzka K."/>
            <person name="Martijn J."/>
            <person name="Lind A.E."/>
            <person name="van Eijk R."/>
            <person name="Schleper C."/>
            <person name="Guy L."/>
            <person name="Ettema T.J."/>
        </authorList>
    </citation>
    <scope>NUCLEOTIDE SEQUENCE</scope>
</reference>
<dbReference type="Gene3D" id="3.90.980.10">
    <property type="entry name" value="DNA primase, catalytic core, N-terminal domain"/>
    <property type="match status" value="1"/>
</dbReference>
<dbReference type="SUPFAM" id="SSF56731">
    <property type="entry name" value="DNA primase core"/>
    <property type="match status" value="1"/>
</dbReference>
<evidence type="ECO:0000313" key="2">
    <source>
        <dbReference type="EMBL" id="KKN74474.1"/>
    </source>
</evidence>
<organism evidence="2">
    <name type="scientific">marine sediment metagenome</name>
    <dbReference type="NCBI Taxonomy" id="412755"/>
    <lineage>
        <taxon>unclassified sequences</taxon>
        <taxon>metagenomes</taxon>
        <taxon>ecological metagenomes</taxon>
    </lineage>
</organism>
<dbReference type="AlphaFoldDB" id="A0A0F9T5M1"/>
<dbReference type="InterPro" id="IPR006171">
    <property type="entry name" value="TOPRIM_dom"/>
</dbReference>
<protein>
    <recommendedName>
        <fullName evidence="1">Toprim domain-containing protein</fullName>
    </recommendedName>
</protein>
<dbReference type="InterPro" id="IPR050219">
    <property type="entry name" value="DnaG_primase"/>
</dbReference>
<dbReference type="PANTHER" id="PTHR30313">
    <property type="entry name" value="DNA PRIMASE"/>
    <property type="match status" value="1"/>
</dbReference>
<dbReference type="Gene3D" id="3.40.1360.10">
    <property type="match status" value="1"/>
</dbReference>
<sequence length="264" mass="30367">MNITELSDNIHCRSEMFADVVSACKSLLYHTPEAEESRKYISGRLSQYSINKYNIGYFPSNDDLHLLESMVDKKYLEQLRLTYTKRIQKRGYIEEASRGLFNSHNIIFPFIGEYGNIIALAGRTLSSDANQKELGISKYKNTFFNKSLHLFGLHIAKSAIERVNCAFVVEGQMDCISCHANGHYNTVAMTGSYLSRYQVYLLKKMADKLYLLFDNDSAGDSAFNKAYKLYSSEIKIERLKVPEEFNDIDQYLRESGECRVFDMC</sequence>
<dbReference type="CDD" id="cd03364">
    <property type="entry name" value="TOPRIM_DnaG_primases"/>
    <property type="match status" value="1"/>
</dbReference>
<dbReference type="InterPro" id="IPR037068">
    <property type="entry name" value="DNA_primase_core_N_sf"/>
</dbReference>
<comment type="caution">
    <text evidence="2">The sequence shown here is derived from an EMBL/GenBank/DDBJ whole genome shotgun (WGS) entry which is preliminary data.</text>
</comment>
<dbReference type="PROSITE" id="PS50880">
    <property type="entry name" value="TOPRIM"/>
    <property type="match status" value="1"/>
</dbReference>
<dbReference type="InterPro" id="IPR034151">
    <property type="entry name" value="TOPRIM_DnaG_bac"/>
</dbReference>
<dbReference type="Pfam" id="PF13155">
    <property type="entry name" value="Toprim_2"/>
    <property type="match status" value="1"/>
</dbReference>
<dbReference type="Pfam" id="PF08275">
    <property type="entry name" value="DNAG_N"/>
    <property type="match status" value="1"/>
</dbReference>
<gene>
    <name evidence="2" type="ORF">LCGC14_0389910</name>
</gene>
<dbReference type="PANTHER" id="PTHR30313:SF2">
    <property type="entry name" value="DNA PRIMASE"/>
    <property type="match status" value="1"/>
</dbReference>
<dbReference type="EMBL" id="LAZR01000325">
    <property type="protein sequence ID" value="KKN74474.1"/>
    <property type="molecule type" value="Genomic_DNA"/>
</dbReference>
<dbReference type="GO" id="GO:0006269">
    <property type="term" value="P:DNA replication, synthesis of primer"/>
    <property type="evidence" value="ECO:0007669"/>
    <property type="project" value="TreeGrafter"/>
</dbReference>
<dbReference type="GO" id="GO:0005737">
    <property type="term" value="C:cytoplasm"/>
    <property type="evidence" value="ECO:0007669"/>
    <property type="project" value="TreeGrafter"/>
</dbReference>
<dbReference type="InterPro" id="IPR013264">
    <property type="entry name" value="DNAG_N"/>
</dbReference>
<feature type="domain" description="Toprim" evidence="1">
    <location>
        <begin position="164"/>
        <end position="242"/>
    </location>
</feature>
<accession>A0A0F9T5M1</accession>
<name>A0A0F9T5M1_9ZZZZ</name>
<evidence type="ECO:0000259" key="1">
    <source>
        <dbReference type="PROSITE" id="PS50880"/>
    </source>
</evidence>
<proteinExistence type="predicted"/>